<accession>A0A9P4HEZ6</accession>
<evidence type="ECO:0000313" key="2">
    <source>
        <dbReference type="Proteomes" id="UP000799777"/>
    </source>
</evidence>
<dbReference type="Pfam" id="PF11017">
    <property type="entry name" value="DUF2855"/>
    <property type="match status" value="1"/>
</dbReference>
<dbReference type="Proteomes" id="UP000799777">
    <property type="component" value="Unassembled WGS sequence"/>
</dbReference>
<proteinExistence type="predicted"/>
<comment type="caution">
    <text evidence="1">The sequence shown here is derived from an EMBL/GenBank/DDBJ whole genome shotgun (WGS) entry which is preliminary data.</text>
</comment>
<organism evidence="1 2">
    <name type="scientific">Setomelanomma holmii</name>
    <dbReference type="NCBI Taxonomy" id="210430"/>
    <lineage>
        <taxon>Eukaryota</taxon>
        <taxon>Fungi</taxon>
        <taxon>Dikarya</taxon>
        <taxon>Ascomycota</taxon>
        <taxon>Pezizomycotina</taxon>
        <taxon>Dothideomycetes</taxon>
        <taxon>Pleosporomycetidae</taxon>
        <taxon>Pleosporales</taxon>
        <taxon>Pleosporineae</taxon>
        <taxon>Phaeosphaeriaceae</taxon>
        <taxon>Setomelanomma</taxon>
    </lineage>
</organism>
<reference evidence="1" key="1">
    <citation type="journal article" date="2020" name="Stud. Mycol.">
        <title>101 Dothideomycetes genomes: a test case for predicting lifestyles and emergence of pathogens.</title>
        <authorList>
            <person name="Haridas S."/>
            <person name="Albert R."/>
            <person name="Binder M."/>
            <person name="Bloem J."/>
            <person name="Labutti K."/>
            <person name="Salamov A."/>
            <person name="Andreopoulos B."/>
            <person name="Baker S."/>
            <person name="Barry K."/>
            <person name="Bills G."/>
            <person name="Bluhm B."/>
            <person name="Cannon C."/>
            <person name="Castanera R."/>
            <person name="Culley D."/>
            <person name="Daum C."/>
            <person name="Ezra D."/>
            <person name="Gonzalez J."/>
            <person name="Henrissat B."/>
            <person name="Kuo A."/>
            <person name="Liang C."/>
            <person name="Lipzen A."/>
            <person name="Lutzoni F."/>
            <person name="Magnuson J."/>
            <person name="Mondo S."/>
            <person name="Nolan M."/>
            <person name="Ohm R."/>
            <person name="Pangilinan J."/>
            <person name="Park H.-J."/>
            <person name="Ramirez L."/>
            <person name="Alfaro M."/>
            <person name="Sun H."/>
            <person name="Tritt A."/>
            <person name="Yoshinaga Y."/>
            <person name="Zwiers L.-H."/>
            <person name="Turgeon B."/>
            <person name="Goodwin S."/>
            <person name="Spatafora J."/>
            <person name="Crous P."/>
            <person name="Grigoriev I."/>
        </authorList>
    </citation>
    <scope>NUCLEOTIDE SEQUENCE</scope>
    <source>
        <strain evidence="1">CBS 110217</strain>
    </source>
</reference>
<dbReference type="EMBL" id="ML978167">
    <property type="protein sequence ID" value="KAF2033283.1"/>
    <property type="molecule type" value="Genomic_DNA"/>
</dbReference>
<dbReference type="OrthoDB" id="192702at2759"/>
<evidence type="ECO:0000313" key="1">
    <source>
        <dbReference type="EMBL" id="KAF2033283.1"/>
    </source>
</evidence>
<dbReference type="AlphaFoldDB" id="A0A9P4HEZ6"/>
<name>A0A9P4HEZ6_9PLEO</name>
<dbReference type="InterPro" id="IPR021276">
    <property type="entry name" value="DUF2855"/>
</dbReference>
<sequence length="430" mass="47887">MTAPPSTIHVLDKANYSKHRLVDIPETQLPPLGPSSLRLQSKILGLTTNNLTYARLGHLMGWYDIFPLPPNTPEPYNDSQIYGRVAAWGYAEVVESTVPDIATGLTVYGYHPISTGIETVRIEFAEHDGKRIANQIIVLDEHRQHLWKIYNRLQICAPLDELGRTKGIDSLGWDSLMQGLFGTSYNLSTYAFAWNDQNRLHPGGKGEWTAQDADLRNATVVMLNASGKTGLSFAYCLRQNRPKEHQPLTIIGVGSPASVSVIQQSGLYDKVVLNSEHEATKAYIESTSGTRIVLLDFGAREGAAETWRNVLSTSHIPFQLVTIGGEVKVQDPEAARKRLASLQTLNIVHASLLREKGIEIGGEKYFDEFYKAFDEFKGKVRGMRLVWGEGLEGWRDGWEAFCRDEIRANTGLVYRVSHVLGKNLGLPEAK</sequence>
<keyword evidence="2" id="KW-1185">Reference proteome</keyword>
<protein>
    <submittedName>
        <fullName evidence="1">Uncharacterized protein</fullName>
    </submittedName>
</protein>
<gene>
    <name evidence="1" type="ORF">EK21DRAFT_86395</name>
</gene>